<gene>
    <name evidence="6" type="ORF">EJC50_22590</name>
</gene>
<name>A0A3S9A949_9BACL</name>
<evidence type="ECO:0000256" key="1">
    <source>
        <dbReference type="ARBA" id="ARBA00009437"/>
    </source>
</evidence>
<dbReference type="OrthoDB" id="9778774at2"/>
<dbReference type="GO" id="GO:0000976">
    <property type="term" value="F:transcription cis-regulatory region binding"/>
    <property type="evidence" value="ECO:0007669"/>
    <property type="project" value="TreeGrafter"/>
</dbReference>
<dbReference type="GO" id="GO:0003700">
    <property type="term" value="F:DNA-binding transcription factor activity"/>
    <property type="evidence" value="ECO:0007669"/>
    <property type="project" value="InterPro"/>
</dbReference>
<keyword evidence="4" id="KW-0804">Transcription</keyword>
<organism evidence="6 7">
    <name type="scientific">Paenibacillus albus</name>
    <dbReference type="NCBI Taxonomy" id="2495582"/>
    <lineage>
        <taxon>Bacteria</taxon>
        <taxon>Bacillati</taxon>
        <taxon>Bacillota</taxon>
        <taxon>Bacilli</taxon>
        <taxon>Bacillales</taxon>
        <taxon>Paenibacillaceae</taxon>
        <taxon>Paenibacillus</taxon>
    </lineage>
</organism>
<comment type="similarity">
    <text evidence="1">Belongs to the LysR transcriptional regulatory family.</text>
</comment>
<dbReference type="SUPFAM" id="SSF46785">
    <property type="entry name" value="Winged helix' DNA-binding domain"/>
    <property type="match status" value="1"/>
</dbReference>
<dbReference type="InterPro" id="IPR000847">
    <property type="entry name" value="LysR_HTH_N"/>
</dbReference>
<keyword evidence="3" id="KW-0238">DNA-binding</keyword>
<evidence type="ECO:0000313" key="7">
    <source>
        <dbReference type="Proteomes" id="UP000272528"/>
    </source>
</evidence>
<dbReference type="PROSITE" id="PS50931">
    <property type="entry name" value="HTH_LYSR"/>
    <property type="match status" value="1"/>
</dbReference>
<dbReference type="FunFam" id="1.10.10.10:FF:000001">
    <property type="entry name" value="LysR family transcriptional regulator"/>
    <property type="match status" value="1"/>
</dbReference>
<dbReference type="Pfam" id="PF03466">
    <property type="entry name" value="LysR_substrate"/>
    <property type="match status" value="1"/>
</dbReference>
<dbReference type="InterPro" id="IPR005119">
    <property type="entry name" value="LysR_subst-bd"/>
</dbReference>
<keyword evidence="7" id="KW-1185">Reference proteome</keyword>
<dbReference type="PRINTS" id="PR00039">
    <property type="entry name" value="HTHLYSR"/>
</dbReference>
<dbReference type="RefSeq" id="WP_126017854.1">
    <property type="nucleotide sequence ID" value="NZ_CP034437.1"/>
</dbReference>
<dbReference type="EMBL" id="CP034437">
    <property type="protein sequence ID" value="AZN42156.1"/>
    <property type="molecule type" value="Genomic_DNA"/>
</dbReference>
<feature type="domain" description="HTH lysR-type" evidence="5">
    <location>
        <begin position="4"/>
        <end position="61"/>
    </location>
</feature>
<proteinExistence type="inferred from homology"/>
<dbReference type="Gene3D" id="1.10.10.10">
    <property type="entry name" value="Winged helix-like DNA-binding domain superfamily/Winged helix DNA-binding domain"/>
    <property type="match status" value="1"/>
</dbReference>
<reference evidence="7" key="1">
    <citation type="submission" date="2018-12" db="EMBL/GenBank/DDBJ databases">
        <title>Genome sequence of Peanibacillus sp.</title>
        <authorList>
            <person name="Subramani G."/>
            <person name="Srinivasan S."/>
            <person name="Kim M.K."/>
        </authorList>
    </citation>
    <scope>NUCLEOTIDE SEQUENCE [LARGE SCALE GENOMIC DNA]</scope>
    <source>
        <strain evidence="7">18JY67-1</strain>
    </source>
</reference>
<dbReference type="SUPFAM" id="SSF53850">
    <property type="entry name" value="Periplasmic binding protein-like II"/>
    <property type="match status" value="1"/>
</dbReference>
<evidence type="ECO:0000256" key="3">
    <source>
        <dbReference type="ARBA" id="ARBA00023125"/>
    </source>
</evidence>
<accession>A0A3S9A949</accession>
<keyword evidence="2" id="KW-0805">Transcription regulation</keyword>
<dbReference type="CDD" id="cd05466">
    <property type="entry name" value="PBP2_LTTR_substrate"/>
    <property type="match status" value="1"/>
</dbReference>
<dbReference type="Pfam" id="PF00126">
    <property type="entry name" value="HTH_1"/>
    <property type="match status" value="1"/>
</dbReference>
<evidence type="ECO:0000313" key="6">
    <source>
        <dbReference type="EMBL" id="AZN42156.1"/>
    </source>
</evidence>
<dbReference type="Proteomes" id="UP000272528">
    <property type="component" value="Chromosome"/>
</dbReference>
<dbReference type="PANTHER" id="PTHR30126:SF64">
    <property type="entry name" value="HTH-TYPE TRANSCRIPTIONAL REGULATOR CITR"/>
    <property type="match status" value="1"/>
</dbReference>
<evidence type="ECO:0000256" key="2">
    <source>
        <dbReference type="ARBA" id="ARBA00023015"/>
    </source>
</evidence>
<dbReference type="AlphaFoldDB" id="A0A3S9A949"/>
<dbReference type="PANTHER" id="PTHR30126">
    <property type="entry name" value="HTH-TYPE TRANSCRIPTIONAL REGULATOR"/>
    <property type="match status" value="1"/>
</dbReference>
<protein>
    <submittedName>
        <fullName evidence="6">LysR family transcriptional regulator</fullName>
    </submittedName>
</protein>
<evidence type="ECO:0000259" key="5">
    <source>
        <dbReference type="PROSITE" id="PS50931"/>
    </source>
</evidence>
<dbReference type="KEGG" id="palb:EJC50_22590"/>
<evidence type="ECO:0000256" key="4">
    <source>
        <dbReference type="ARBA" id="ARBA00023163"/>
    </source>
</evidence>
<sequence>MSEINMEWYRSFYWTARMGSLSRAAEQLHITQPAISHTLKQLEHALGGPLFFRSAKGVSLTAEGEVMLQYVEQAFNLFESGEKRIADMRNLDEGEIRIGAGDTLSKHYLLPFLEKFHKEYPNIRIHVTNQTTPETLNLLKEGKMDIGIVNLPAEDRKVKFLRSLAQQDCLVGGKAYAKLSLRLHQEPLALAQLHEYPLIMLEPGGSTRHFLDRYAASAGVELKPELELGSLDLLVQFAISGFGLAFVTRNYVEQELARGELVEIPLTPAIPERHIGVAMLRGVPLSSASKRFISLLPFAEVDVDDVDVDE</sequence>
<dbReference type="Gene3D" id="3.40.190.290">
    <property type="match status" value="1"/>
</dbReference>
<dbReference type="InterPro" id="IPR036388">
    <property type="entry name" value="WH-like_DNA-bd_sf"/>
</dbReference>
<dbReference type="InterPro" id="IPR036390">
    <property type="entry name" value="WH_DNA-bd_sf"/>
</dbReference>